<dbReference type="RefSeq" id="XP_056543728.1">
    <property type="nucleotide sequence ID" value="XM_056688173.1"/>
</dbReference>
<gene>
    <name evidence="7" type="ORF">N7482_006048</name>
</gene>
<comment type="subcellular location">
    <subcellularLocation>
        <location evidence="6">Nucleus outer membrane</location>
        <topology evidence="6">Single-pass membrane protein</topology>
    </subcellularLocation>
</comment>
<dbReference type="InterPro" id="IPR029058">
    <property type="entry name" value="AB_hydrolase_fold"/>
</dbReference>
<sequence length="308" mass="34476">MSPNSLLECFDTIGENIHLFESPEQISPDPASPSLVILCTWVGGATPRRINKYLAQYREIYPTSSLLLVTTNVSDIAFRPSSWIRANLKPAREAIRRIVGREIAVDTAETSDRRGVLLHLFSHGGSNIATQLALSMKEEYDHGASFFSNLRAIILDCCPGDDTFARLYAATRLSIPQTPVAQFLGKTVMYPALAVVNGFQHAGLARAVKDLRDLMNDPTTFRSEPRRLYIYSKEDFMVGWEAVQSHLQDAQSRGYSVSQVLFEQGPHCGLVIEDPHRYWDAVKKFWGGDEVWDVTPSTEKQAGVRSRL</sequence>
<evidence type="ECO:0000256" key="4">
    <source>
        <dbReference type="ARBA" id="ARBA00023136"/>
    </source>
</evidence>
<keyword evidence="4" id="KW-0472">Membrane</keyword>
<accession>A0A9W9I968</accession>
<dbReference type="OrthoDB" id="77878at2759"/>
<dbReference type="Proteomes" id="UP001149163">
    <property type="component" value="Unassembled WGS sequence"/>
</dbReference>
<name>A0A9W9I968_9EURO</name>
<dbReference type="GO" id="GO:0005640">
    <property type="term" value="C:nuclear outer membrane"/>
    <property type="evidence" value="ECO:0007669"/>
    <property type="project" value="UniProtKB-SubCell"/>
</dbReference>
<dbReference type="InterPro" id="IPR008547">
    <property type="entry name" value="DUF829_TMEM53"/>
</dbReference>
<evidence type="ECO:0000256" key="3">
    <source>
        <dbReference type="ARBA" id="ARBA00022989"/>
    </source>
</evidence>
<evidence type="ECO:0000256" key="1">
    <source>
        <dbReference type="ARBA" id="ARBA00007387"/>
    </source>
</evidence>
<keyword evidence="2" id="KW-0812">Transmembrane</keyword>
<reference evidence="7" key="1">
    <citation type="submission" date="2022-11" db="EMBL/GenBank/DDBJ databases">
        <authorList>
            <person name="Petersen C."/>
        </authorList>
    </citation>
    <scope>NUCLEOTIDE SEQUENCE</scope>
    <source>
        <strain evidence="7">IBT 26290</strain>
    </source>
</reference>
<dbReference type="GO" id="GO:0072330">
    <property type="term" value="P:monocarboxylic acid biosynthetic process"/>
    <property type="evidence" value="ECO:0007669"/>
    <property type="project" value="UniProtKB-ARBA"/>
</dbReference>
<dbReference type="PANTHER" id="PTHR12265:SF30">
    <property type="entry name" value="TRANSMEMBRANE PROTEIN 53"/>
    <property type="match status" value="1"/>
</dbReference>
<evidence type="ECO:0000313" key="8">
    <source>
        <dbReference type="Proteomes" id="UP001149163"/>
    </source>
</evidence>
<keyword evidence="8" id="KW-1185">Reference proteome</keyword>
<dbReference type="AlphaFoldDB" id="A0A9W9I968"/>
<keyword evidence="3" id="KW-1133">Transmembrane helix</keyword>
<dbReference type="SUPFAM" id="SSF53474">
    <property type="entry name" value="alpha/beta-Hydrolases"/>
    <property type="match status" value="1"/>
</dbReference>
<protein>
    <submittedName>
        <fullName evidence="7">Uncharacterized protein</fullName>
    </submittedName>
</protein>
<dbReference type="GeneID" id="81427349"/>
<evidence type="ECO:0000256" key="5">
    <source>
        <dbReference type="ARBA" id="ARBA00023242"/>
    </source>
</evidence>
<comment type="similarity">
    <text evidence="1">Belongs to the TMEM53 family.</text>
</comment>
<dbReference type="PANTHER" id="PTHR12265">
    <property type="entry name" value="TRANSMEMBRANE PROTEIN 53"/>
    <property type="match status" value="1"/>
</dbReference>
<comment type="caution">
    <text evidence="7">The sequence shown here is derived from an EMBL/GenBank/DDBJ whole genome shotgun (WGS) entry which is preliminary data.</text>
</comment>
<reference evidence="7" key="2">
    <citation type="journal article" date="2023" name="IMA Fungus">
        <title>Comparative genomic study of the Penicillium genus elucidates a diverse pangenome and 15 lateral gene transfer events.</title>
        <authorList>
            <person name="Petersen C."/>
            <person name="Sorensen T."/>
            <person name="Nielsen M.R."/>
            <person name="Sondergaard T.E."/>
            <person name="Sorensen J.L."/>
            <person name="Fitzpatrick D.A."/>
            <person name="Frisvad J.C."/>
            <person name="Nielsen K.L."/>
        </authorList>
    </citation>
    <scope>NUCLEOTIDE SEQUENCE</scope>
    <source>
        <strain evidence="7">IBT 26290</strain>
    </source>
</reference>
<proteinExistence type="inferred from homology"/>
<evidence type="ECO:0000313" key="7">
    <source>
        <dbReference type="EMBL" id="KAJ5167267.1"/>
    </source>
</evidence>
<evidence type="ECO:0000256" key="6">
    <source>
        <dbReference type="ARBA" id="ARBA00034303"/>
    </source>
</evidence>
<dbReference type="Pfam" id="PF05705">
    <property type="entry name" value="DUF829"/>
    <property type="match status" value="1"/>
</dbReference>
<organism evidence="7 8">
    <name type="scientific">Penicillium canariense</name>
    <dbReference type="NCBI Taxonomy" id="189055"/>
    <lineage>
        <taxon>Eukaryota</taxon>
        <taxon>Fungi</taxon>
        <taxon>Dikarya</taxon>
        <taxon>Ascomycota</taxon>
        <taxon>Pezizomycotina</taxon>
        <taxon>Eurotiomycetes</taxon>
        <taxon>Eurotiomycetidae</taxon>
        <taxon>Eurotiales</taxon>
        <taxon>Aspergillaceae</taxon>
        <taxon>Penicillium</taxon>
    </lineage>
</organism>
<dbReference type="EMBL" id="JAPQKN010000003">
    <property type="protein sequence ID" value="KAJ5167267.1"/>
    <property type="molecule type" value="Genomic_DNA"/>
</dbReference>
<dbReference type="GO" id="GO:0017000">
    <property type="term" value="P:antibiotic biosynthetic process"/>
    <property type="evidence" value="ECO:0007669"/>
    <property type="project" value="UniProtKB-ARBA"/>
</dbReference>
<evidence type="ECO:0000256" key="2">
    <source>
        <dbReference type="ARBA" id="ARBA00022692"/>
    </source>
</evidence>
<keyword evidence="5" id="KW-0539">Nucleus</keyword>